<gene>
    <name evidence="7" type="ORF">BJ969_004414</name>
</gene>
<dbReference type="GO" id="GO:0016651">
    <property type="term" value="F:oxidoreductase activity, acting on NAD(P)H"/>
    <property type="evidence" value="ECO:0007669"/>
    <property type="project" value="TreeGrafter"/>
</dbReference>
<evidence type="ECO:0000259" key="5">
    <source>
        <dbReference type="Pfam" id="PF07992"/>
    </source>
</evidence>
<keyword evidence="8" id="KW-1185">Reference proteome</keyword>
<dbReference type="InterPro" id="IPR023753">
    <property type="entry name" value="FAD/NAD-binding_dom"/>
</dbReference>
<keyword evidence="3" id="KW-0274">FAD</keyword>
<evidence type="ECO:0000256" key="1">
    <source>
        <dbReference type="ARBA" id="ARBA00001974"/>
    </source>
</evidence>
<accession>A0A840NFW5</accession>
<dbReference type="EMBL" id="JACHIV010000001">
    <property type="protein sequence ID" value="MBB5071326.1"/>
    <property type="molecule type" value="Genomic_DNA"/>
</dbReference>
<dbReference type="PRINTS" id="PR00368">
    <property type="entry name" value="FADPNR"/>
</dbReference>
<keyword evidence="4" id="KW-0560">Oxidoreductase</keyword>
<dbReference type="InterPro" id="IPR028202">
    <property type="entry name" value="Reductase_C"/>
</dbReference>
<evidence type="ECO:0000313" key="8">
    <source>
        <dbReference type="Proteomes" id="UP000580474"/>
    </source>
</evidence>
<dbReference type="RefSeq" id="WP_184481586.1">
    <property type="nucleotide sequence ID" value="NZ_JACHIV010000001.1"/>
</dbReference>
<dbReference type="AlphaFoldDB" id="A0A840NFW5"/>
<keyword evidence="2" id="KW-0285">Flavoprotein</keyword>
<sequence>MTTGRIAIVGASAAGLTAAEALRREGWDGRISLIGDEPHEPYDRPPLSKQVLAGKWEPERTGLRAADALTGLDLDLRLGTTATGLDVPNRRVLLGEEALDCDGVIIATGVAARALPGAAHGAHVLRGLDDALALRARLANPGRRLVIVGAGVLGVEVAAVARELGHEVVVVAPEAAPMERAVGIEAGDLLAEAHRAHGVRLRLGELVDGLLDDGGRARGVRLADGSELTGDAVLIAIGCTPAVQWLRDGPLDLADGIGCDSYCAAAPGIYAAGDVARWHHPVLRRPVRIEHRMNATEQGMAAARNLLAELDPERFGTRREFAPVPYFWSDQYGFKVQAYGDLADADQVQLRVLDKTDPGAPKAAALYRRGDSAFGALSIGVPPKQARALRGAVATPQPWEQALGVLDELAS</sequence>
<dbReference type="PANTHER" id="PTHR43557">
    <property type="entry name" value="APOPTOSIS-INDUCING FACTOR 1"/>
    <property type="match status" value="1"/>
</dbReference>
<dbReference type="SUPFAM" id="SSF51905">
    <property type="entry name" value="FAD/NAD(P)-binding domain"/>
    <property type="match status" value="1"/>
</dbReference>
<comment type="caution">
    <text evidence="7">The sequence shown here is derived from an EMBL/GenBank/DDBJ whole genome shotgun (WGS) entry which is preliminary data.</text>
</comment>
<dbReference type="GO" id="GO:0005737">
    <property type="term" value="C:cytoplasm"/>
    <property type="evidence" value="ECO:0007669"/>
    <property type="project" value="TreeGrafter"/>
</dbReference>
<organism evidence="7 8">
    <name type="scientific">Saccharopolyspora gloriosae</name>
    <dbReference type="NCBI Taxonomy" id="455344"/>
    <lineage>
        <taxon>Bacteria</taxon>
        <taxon>Bacillati</taxon>
        <taxon>Actinomycetota</taxon>
        <taxon>Actinomycetes</taxon>
        <taxon>Pseudonocardiales</taxon>
        <taxon>Pseudonocardiaceae</taxon>
        <taxon>Saccharopolyspora</taxon>
    </lineage>
</organism>
<feature type="domain" description="Reductase C-terminal" evidence="6">
    <location>
        <begin position="326"/>
        <end position="395"/>
    </location>
</feature>
<reference evidence="7 8" key="1">
    <citation type="submission" date="2020-08" db="EMBL/GenBank/DDBJ databases">
        <title>Sequencing the genomes of 1000 actinobacteria strains.</title>
        <authorList>
            <person name="Klenk H.-P."/>
        </authorList>
    </citation>
    <scope>NUCLEOTIDE SEQUENCE [LARGE SCALE GENOMIC DNA]</scope>
    <source>
        <strain evidence="7 8">DSM 45582</strain>
    </source>
</reference>
<evidence type="ECO:0000259" key="6">
    <source>
        <dbReference type="Pfam" id="PF14759"/>
    </source>
</evidence>
<proteinExistence type="predicted"/>
<comment type="cofactor">
    <cofactor evidence="1">
        <name>FAD</name>
        <dbReference type="ChEBI" id="CHEBI:57692"/>
    </cofactor>
</comment>
<dbReference type="PRINTS" id="PR00411">
    <property type="entry name" value="PNDRDTASEI"/>
</dbReference>
<dbReference type="SUPFAM" id="SSF55424">
    <property type="entry name" value="FAD/NAD-linked reductases, dimerisation (C-terminal) domain"/>
    <property type="match status" value="1"/>
</dbReference>
<dbReference type="Gene3D" id="3.30.390.30">
    <property type="match status" value="1"/>
</dbReference>
<dbReference type="Proteomes" id="UP000580474">
    <property type="component" value="Unassembled WGS sequence"/>
</dbReference>
<dbReference type="PANTHER" id="PTHR43557:SF2">
    <property type="entry name" value="RIESKE DOMAIN-CONTAINING PROTEIN-RELATED"/>
    <property type="match status" value="1"/>
</dbReference>
<evidence type="ECO:0000313" key="7">
    <source>
        <dbReference type="EMBL" id="MBB5071326.1"/>
    </source>
</evidence>
<evidence type="ECO:0000256" key="3">
    <source>
        <dbReference type="ARBA" id="ARBA00022827"/>
    </source>
</evidence>
<dbReference type="Gene3D" id="3.50.50.60">
    <property type="entry name" value="FAD/NAD(P)-binding domain"/>
    <property type="match status" value="2"/>
</dbReference>
<evidence type="ECO:0000256" key="2">
    <source>
        <dbReference type="ARBA" id="ARBA00022630"/>
    </source>
</evidence>
<dbReference type="InterPro" id="IPR050446">
    <property type="entry name" value="FAD-oxidoreductase/Apoptosis"/>
</dbReference>
<protein>
    <submittedName>
        <fullName evidence="7">NADPH-dependent 2,4-dienoyl-CoA reductase/sulfur reductase-like enzyme</fullName>
    </submittedName>
</protein>
<dbReference type="Pfam" id="PF14759">
    <property type="entry name" value="Reductase_C"/>
    <property type="match status" value="1"/>
</dbReference>
<name>A0A840NFW5_9PSEU</name>
<dbReference type="InterPro" id="IPR036188">
    <property type="entry name" value="FAD/NAD-bd_sf"/>
</dbReference>
<evidence type="ECO:0000256" key="4">
    <source>
        <dbReference type="ARBA" id="ARBA00023002"/>
    </source>
</evidence>
<dbReference type="InterPro" id="IPR016156">
    <property type="entry name" value="FAD/NAD-linked_Rdtase_dimer_sf"/>
</dbReference>
<feature type="domain" description="FAD/NAD(P)-binding" evidence="5">
    <location>
        <begin position="5"/>
        <end position="299"/>
    </location>
</feature>
<dbReference type="Pfam" id="PF07992">
    <property type="entry name" value="Pyr_redox_2"/>
    <property type="match status" value="1"/>
</dbReference>